<reference evidence="1" key="1">
    <citation type="submission" date="2019-10" db="EMBL/GenBank/DDBJ databases">
        <title>Conservation and host-specific expression of non-tandemly repeated heterogenous ribosome RNA gene in arbuscular mycorrhizal fungi.</title>
        <authorList>
            <person name="Maeda T."/>
            <person name="Kobayashi Y."/>
            <person name="Nakagawa T."/>
            <person name="Ezawa T."/>
            <person name="Yamaguchi K."/>
            <person name="Bino T."/>
            <person name="Nishimoto Y."/>
            <person name="Shigenobu S."/>
            <person name="Kawaguchi M."/>
        </authorList>
    </citation>
    <scope>NUCLEOTIDE SEQUENCE</scope>
    <source>
        <strain evidence="1">HR1</strain>
    </source>
</reference>
<dbReference type="Proteomes" id="UP000615446">
    <property type="component" value="Unassembled WGS sequence"/>
</dbReference>
<dbReference type="EMBL" id="BLAL01000180">
    <property type="protein sequence ID" value="GES88666.1"/>
    <property type="molecule type" value="Genomic_DNA"/>
</dbReference>
<accession>A0A8H3LMH5</accession>
<dbReference type="AlphaFoldDB" id="A0A8H3LMH5"/>
<evidence type="ECO:0000313" key="2">
    <source>
        <dbReference type="Proteomes" id="UP000615446"/>
    </source>
</evidence>
<gene>
    <name evidence="1" type="ORF">RCL2_001560200</name>
</gene>
<proteinExistence type="predicted"/>
<name>A0A8H3LMH5_9GLOM</name>
<sequence length="95" mass="11622">MCKFIESNDLIHSLIRRNAFLQTRLKFYWVMEFFKIFLRILHFKKCYYHCLILERKRFKIGREAYGLDRAKHMNILTCLSTASAKGFGFYKIYYC</sequence>
<organism evidence="1 2">
    <name type="scientific">Rhizophagus clarus</name>
    <dbReference type="NCBI Taxonomy" id="94130"/>
    <lineage>
        <taxon>Eukaryota</taxon>
        <taxon>Fungi</taxon>
        <taxon>Fungi incertae sedis</taxon>
        <taxon>Mucoromycota</taxon>
        <taxon>Glomeromycotina</taxon>
        <taxon>Glomeromycetes</taxon>
        <taxon>Glomerales</taxon>
        <taxon>Glomeraceae</taxon>
        <taxon>Rhizophagus</taxon>
    </lineage>
</organism>
<evidence type="ECO:0000313" key="1">
    <source>
        <dbReference type="EMBL" id="GES88666.1"/>
    </source>
</evidence>
<protein>
    <submittedName>
        <fullName evidence="1">Uncharacterized protein</fullName>
    </submittedName>
</protein>
<comment type="caution">
    <text evidence="1">The sequence shown here is derived from an EMBL/GenBank/DDBJ whole genome shotgun (WGS) entry which is preliminary data.</text>
</comment>